<evidence type="ECO:0000313" key="5">
    <source>
        <dbReference type="Proteomes" id="UP001596391"/>
    </source>
</evidence>
<evidence type="ECO:0000256" key="1">
    <source>
        <dbReference type="SAM" id="MobiDB-lite"/>
    </source>
</evidence>
<evidence type="ECO:0000259" key="3">
    <source>
        <dbReference type="Pfam" id="PF13439"/>
    </source>
</evidence>
<dbReference type="RefSeq" id="WP_390235128.1">
    <property type="nucleotide sequence ID" value="NZ_JBHSWI010000001.1"/>
</dbReference>
<dbReference type="PANTHER" id="PTHR45947">
    <property type="entry name" value="SULFOQUINOVOSYL TRANSFERASE SQD2"/>
    <property type="match status" value="1"/>
</dbReference>
<dbReference type="PANTHER" id="PTHR45947:SF3">
    <property type="entry name" value="SULFOQUINOVOSYL TRANSFERASE SQD2"/>
    <property type="match status" value="1"/>
</dbReference>
<reference evidence="5" key="1">
    <citation type="journal article" date="2019" name="Int. J. Syst. Evol. Microbiol.">
        <title>The Global Catalogue of Microorganisms (GCM) 10K type strain sequencing project: providing services to taxonomists for standard genome sequencing and annotation.</title>
        <authorList>
            <consortium name="The Broad Institute Genomics Platform"/>
            <consortium name="The Broad Institute Genome Sequencing Center for Infectious Disease"/>
            <person name="Wu L."/>
            <person name="Ma J."/>
        </authorList>
    </citation>
    <scope>NUCLEOTIDE SEQUENCE [LARGE SCALE GENOMIC DNA]</scope>
    <source>
        <strain evidence="5">CGMCC 1.16026</strain>
    </source>
</reference>
<dbReference type="InterPro" id="IPR001296">
    <property type="entry name" value="Glyco_trans_1"/>
</dbReference>
<dbReference type="EMBL" id="JBHSWI010000001">
    <property type="protein sequence ID" value="MFC6646105.1"/>
    <property type="molecule type" value="Genomic_DNA"/>
</dbReference>
<accession>A0ABW1Z9E1</accession>
<dbReference type="Proteomes" id="UP001596391">
    <property type="component" value="Unassembled WGS sequence"/>
</dbReference>
<comment type="caution">
    <text evidence="4">The sequence shown here is derived from an EMBL/GenBank/DDBJ whole genome shotgun (WGS) entry which is preliminary data.</text>
</comment>
<dbReference type="Gene3D" id="3.40.50.2000">
    <property type="entry name" value="Glycogen Phosphorylase B"/>
    <property type="match status" value="2"/>
</dbReference>
<name>A0ABW1Z9E1_9BACT</name>
<gene>
    <name evidence="4" type="primary">glgA</name>
    <name evidence="4" type="ORF">ACFQBQ_11035</name>
</gene>
<keyword evidence="5" id="KW-1185">Reference proteome</keyword>
<evidence type="ECO:0000313" key="4">
    <source>
        <dbReference type="EMBL" id="MFC6646105.1"/>
    </source>
</evidence>
<dbReference type="InterPro" id="IPR011875">
    <property type="entry name" value="M1P_synthase"/>
</dbReference>
<feature type="domain" description="Glycosyltransferase subfamily 4-like N-terminal" evidence="3">
    <location>
        <begin position="15"/>
        <end position="189"/>
    </location>
</feature>
<dbReference type="Pfam" id="PF00534">
    <property type="entry name" value="Glycos_transf_1"/>
    <property type="match status" value="1"/>
</dbReference>
<dbReference type="InterPro" id="IPR050194">
    <property type="entry name" value="Glycosyltransferase_grp1"/>
</dbReference>
<proteinExistence type="predicted"/>
<evidence type="ECO:0000259" key="2">
    <source>
        <dbReference type="Pfam" id="PF00534"/>
    </source>
</evidence>
<dbReference type="GO" id="GO:0009011">
    <property type="term" value="F:alpha-1,4-glucan glucosyltransferase (ADP-glucose donor) activity"/>
    <property type="evidence" value="ECO:0007669"/>
    <property type="project" value="UniProtKB-EC"/>
</dbReference>
<dbReference type="CDD" id="cd03801">
    <property type="entry name" value="GT4_PimA-like"/>
    <property type="match status" value="1"/>
</dbReference>
<protein>
    <submittedName>
        <fullName evidence="4">Glycogen synthase</fullName>
        <ecNumber evidence="4">2.4.1.21</ecNumber>
    </submittedName>
</protein>
<organism evidence="4 5">
    <name type="scientific">Granulicella cerasi</name>
    <dbReference type="NCBI Taxonomy" id="741063"/>
    <lineage>
        <taxon>Bacteria</taxon>
        <taxon>Pseudomonadati</taxon>
        <taxon>Acidobacteriota</taxon>
        <taxon>Terriglobia</taxon>
        <taxon>Terriglobales</taxon>
        <taxon>Acidobacteriaceae</taxon>
        <taxon>Granulicella</taxon>
    </lineage>
</organism>
<dbReference type="NCBIfam" id="TIGR02149">
    <property type="entry name" value="glgA_Coryne"/>
    <property type="match status" value="1"/>
</dbReference>
<dbReference type="InterPro" id="IPR028098">
    <property type="entry name" value="Glyco_trans_4-like_N"/>
</dbReference>
<dbReference type="EC" id="2.4.1.21" evidence="4"/>
<feature type="region of interest" description="Disordered" evidence="1">
    <location>
        <begin position="383"/>
        <end position="402"/>
    </location>
</feature>
<feature type="domain" description="Glycosyl transferase family 1" evidence="2">
    <location>
        <begin position="201"/>
        <end position="348"/>
    </location>
</feature>
<keyword evidence="4" id="KW-0328">Glycosyltransferase</keyword>
<keyword evidence="4" id="KW-0808">Transferase</keyword>
<dbReference type="SUPFAM" id="SSF53756">
    <property type="entry name" value="UDP-Glycosyltransferase/glycogen phosphorylase"/>
    <property type="match status" value="1"/>
</dbReference>
<dbReference type="Pfam" id="PF13439">
    <property type="entry name" value="Glyco_transf_4"/>
    <property type="match status" value="1"/>
</dbReference>
<sequence>MRVGLMTREYPPYVYGGAGVHVEYLSRELARLIEVEVHAWGAAPVDQPVTPNLDVHFEQPWDAISNGTDAKFKGALEALSLNLLQNLKLDQLDVVHTHTWYVSMAGFLAKKLYGIPFVLTTHSLEPLRAWKAEQLGSGYALSSWMERTAILDADAIIAVSNGTKADIQRAYPDVDASKIHVIYNGIDLQQYQYDASTDRLQQFGVDTAKPYVLFVGRITRQKGVTHLVDAVKYLPAGTQVVLCAGAPDTPEIAAEIRQKVEAARADGANIVWIENMVTKEDAIQLYSHCAVFCCPSVYEPFGIINLEAMACGAPVVASATGGILEVVIDGTGANSDEATGYLVPFVQDPTTSFPTEPDQFSRDLATKITALLDDPALAKRMGRLAASASKTTSRGPRSPSKR</sequence>